<dbReference type="AlphaFoldDB" id="A0A2A5J0A3"/>
<reference evidence="1 2" key="1">
    <citation type="submission" date="2017-07" db="EMBL/GenBank/DDBJ databases">
        <title>Draft sequence of Rhodococcus enclensis 23b-28.</title>
        <authorList>
            <person name="Besaury L."/>
            <person name="Sancelme M."/>
            <person name="Amato P."/>
            <person name="Lallement A."/>
            <person name="Delort A.-M."/>
        </authorList>
    </citation>
    <scope>NUCLEOTIDE SEQUENCE [LARGE SCALE GENOMIC DNA]</scope>
    <source>
        <strain evidence="1 2">23b-28</strain>
    </source>
</reference>
<gene>
    <name evidence="1" type="ORF">CHR55_31670</name>
</gene>
<accession>A0A2A5J0A3</accession>
<comment type="caution">
    <text evidence="1">The sequence shown here is derived from an EMBL/GenBank/DDBJ whole genome shotgun (WGS) entry which is preliminary data.</text>
</comment>
<name>A0A2A5J0A3_RHOSG</name>
<dbReference type="EMBL" id="NOVD01000064">
    <property type="protein sequence ID" value="PCK22677.1"/>
    <property type="molecule type" value="Genomic_DNA"/>
</dbReference>
<dbReference type="Proteomes" id="UP000230886">
    <property type="component" value="Unassembled WGS sequence"/>
</dbReference>
<protein>
    <submittedName>
        <fullName evidence="1">Uncharacterized protein</fullName>
    </submittedName>
</protein>
<proteinExistence type="predicted"/>
<organism evidence="1 2">
    <name type="scientific">Rhodococcus qingshengii</name>
    <dbReference type="NCBI Taxonomy" id="334542"/>
    <lineage>
        <taxon>Bacteria</taxon>
        <taxon>Bacillati</taxon>
        <taxon>Actinomycetota</taxon>
        <taxon>Actinomycetes</taxon>
        <taxon>Mycobacteriales</taxon>
        <taxon>Nocardiaceae</taxon>
        <taxon>Rhodococcus</taxon>
        <taxon>Rhodococcus erythropolis group</taxon>
    </lineage>
</organism>
<evidence type="ECO:0000313" key="1">
    <source>
        <dbReference type="EMBL" id="PCK22677.1"/>
    </source>
</evidence>
<evidence type="ECO:0000313" key="2">
    <source>
        <dbReference type="Proteomes" id="UP000230886"/>
    </source>
</evidence>
<sequence length="82" mass="9090">MVTTPIPEVLTYLVAARRSQPAWELHLAAGSYQLSEVKKLRALKRSDALLKKSLRKVKASENSALLMRCAPVEDTVQRIAAT</sequence>